<dbReference type="EMBL" id="AAXT01000001">
    <property type="protein sequence ID" value="EDO08694.1"/>
    <property type="molecule type" value="Genomic_DNA"/>
</dbReference>
<evidence type="ECO:0000313" key="3">
    <source>
        <dbReference type="Proteomes" id="UP000002173"/>
    </source>
</evidence>
<dbReference type="VEuPathDB" id="PiroplasmaDB:BBOV_III011420"/>
<keyword evidence="3" id="KW-1185">Reference proteome</keyword>
<dbReference type="Proteomes" id="UP000002173">
    <property type="component" value="Chromosome 3"/>
</dbReference>
<proteinExistence type="predicted"/>
<sequence length="651" mass="74441">MHFLEYIHSFMTMDYGSILSSRNADDTNEAATAAAAYPSPNDSASSVSREESDMDDVNASSSEDDVGTVRSFHSDTQDAGEEYDEMNSGLYDTRQLTEINTDSYQINVDNKAAATVIKQDGHNLYYSHMPRILGTDFRFQIGELAYVRWHGELNLVVIQFASQKLITVERRLYVISPICTAPSDEGQADSDTKPRSSHKKSSDTPKSQLHCDEEAEMGGSSSDLGESTATESKCSPKPAKRKSSTKRQSKSKKCDLDTNMKIFSDPHSEALYKHNRLQPVPFRVDDQVPPDAPAYDNATDADEDIYSYFVPIYFVSFPGYKKKCAKNFRFWVKEKDLMKYDAVERCNRPLGGSDESPEWLQRKVQDINEYVYNMAFNMYLDSPGIENMFPGKQWSSYLQLSGLIKQPWCVPRALISLVNDHVVQVMTAGTVDVDIYSISAVEMFTMSPIMERLSAYGLVQNFKYILFKMATLFKKQATAPVSKPKPTVRRATGLKDVRVDEVNVPSLRLLEHLESETLAKITSQQFQEIYLNNIYWLDIFLSYMDKEFIHTHCHNEQEHEFLYMLINSKDLRPCKILGIEYLARMFCFPVMYRDLLKHLERDGEHYPIYRPITQLLLQYMAFVAADYAHNQKYMPSHLEGGLIKLTQMNAV</sequence>
<feature type="compositionally biased region" description="Polar residues" evidence="1">
    <location>
        <begin position="219"/>
        <end position="233"/>
    </location>
</feature>
<feature type="compositionally biased region" description="Basic residues" evidence="1">
    <location>
        <begin position="238"/>
        <end position="251"/>
    </location>
</feature>
<feature type="region of interest" description="Disordered" evidence="1">
    <location>
        <begin position="30"/>
        <end position="81"/>
    </location>
</feature>
<dbReference type="eggNOG" id="ENOG502QXDI">
    <property type="taxonomic scope" value="Eukaryota"/>
</dbReference>
<accession>A7AQ60</accession>
<evidence type="ECO:0000313" key="2">
    <source>
        <dbReference type="EMBL" id="EDO08694.1"/>
    </source>
</evidence>
<dbReference type="InParanoid" id="A7AQ60"/>
<comment type="caution">
    <text evidence="2">The sequence shown here is derived from an EMBL/GenBank/DDBJ whole genome shotgun (WGS) entry which is preliminary data.</text>
</comment>
<dbReference type="OMA" id="FIPMYYV"/>
<feature type="compositionally biased region" description="Acidic residues" evidence="1">
    <location>
        <begin position="52"/>
        <end position="66"/>
    </location>
</feature>
<gene>
    <name evidence="2" type="ORF">BBOV_III011420</name>
</gene>
<organism evidence="2 3">
    <name type="scientific">Babesia bovis</name>
    <dbReference type="NCBI Taxonomy" id="5865"/>
    <lineage>
        <taxon>Eukaryota</taxon>
        <taxon>Sar</taxon>
        <taxon>Alveolata</taxon>
        <taxon>Apicomplexa</taxon>
        <taxon>Aconoidasida</taxon>
        <taxon>Piroplasmida</taxon>
        <taxon>Babesiidae</taxon>
        <taxon>Babesia</taxon>
    </lineage>
</organism>
<evidence type="ECO:0000256" key="1">
    <source>
        <dbReference type="SAM" id="MobiDB-lite"/>
    </source>
</evidence>
<dbReference type="AlphaFoldDB" id="A7AQ60"/>
<reference evidence="2 3" key="1">
    <citation type="journal article" date="2007" name="PLoS Pathog.">
        <title>Genome sequence of Babesia bovis and comparative analysis of apicomplexan hemoprotozoa.</title>
        <authorList>
            <person name="Brayton K.A."/>
            <person name="Lau A.O.T."/>
            <person name="Herndon D.R."/>
            <person name="Hannick L."/>
            <person name="Kappmeyer L.S."/>
            <person name="Berens S.J."/>
            <person name="Bidwell S.L."/>
            <person name="Brown W.C."/>
            <person name="Crabtree J."/>
            <person name="Fadrosh D."/>
            <person name="Feldblum T."/>
            <person name="Forberger H.A."/>
            <person name="Haas B.J."/>
            <person name="Howell J.M."/>
            <person name="Khouri H."/>
            <person name="Koo H."/>
            <person name="Mann D.J."/>
            <person name="Norimine J."/>
            <person name="Paulsen I.T."/>
            <person name="Radune D."/>
            <person name="Ren Q."/>
            <person name="Smith R.K. Jr."/>
            <person name="Suarez C.E."/>
            <person name="White O."/>
            <person name="Wortman J.R."/>
            <person name="Knowles D.P. Jr."/>
            <person name="McElwain T.F."/>
            <person name="Nene V.M."/>
        </authorList>
    </citation>
    <scope>NUCLEOTIDE SEQUENCE [LARGE SCALE GENOMIC DNA]</scope>
    <source>
        <strain evidence="2">T2Bo</strain>
    </source>
</reference>
<protein>
    <submittedName>
        <fullName evidence="2">Uncharacterized protein</fullName>
    </submittedName>
</protein>
<feature type="region of interest" description="Disordered" evidence="1">
    <location>
        <begin position="183"/>
        <end position="253"/>
    </location>
</feature>
<name>A7AQ60_BABBO</name>